<feature type="region of interest" description="Disordered" evidence="14">
    <location>
        <begin position="582"/>
        <end position="610"/>
    </location>
</feature>
<comment type="cofactor">
    <cofactor evidence="13">
        <name>Zn(2+)</name>
        <dbReference type="ChEBI" id="CHEBI:29105"/>
    </cofactor>
    <text evidence="13">The zinc ions have a structural role.</text>
</comment>
<evidence type="ECO:0000256" key="6">
    <source>
        <dbReference type="ARBA" id="ARBA00022833"/>
    </source>
</evidence>
<feature type="compositionally biased region" description="Basic and acidic residues" evidence="14">
    <location>
        <begin position="1452"/>
        <end position="1471"/>
    </location>
</feature>
<dbReference type="GO" id="GO:0045944">
    <property type="term" value="P:positive regulation of transcription by RNA polymerase II"/>
    <property type="evidence" value="ECO:0007669"/>
    <property type="project" value="TreeGrafter"/>
</dbReference>
<evidence type="ECO:0000256" key="3">
    <source>
        <dbReference type="ARBA" id="ARBA00022454"/>
    </source>
</evidence>
<feature type="compositionally biased region" description="Polar residues" evidence="14">
    <location>
        <begin position="2058"/>
        <end position="2078"/>
    </location>
</feature>
<keyword evidence="5 12" id="KW-0863">Zinc-finger</keyword>
<protein>
    <recommendedName>
        <fullName evidence="13">Methylcytosine dioxygenase TET</fullName>
        <ecNumber evidence="13">1.14.11.80</ecNumber>
    </recommendedName>
</protein>
<evidence type="ECO:0000313" key="21">
    <source>
        <dbReference type="RefSeq" id="XP_017888437.1"/>
    </source>
</evidence>
<feature type="compositionally biased region" description="Polar residues" evidence="14">
    <location>
        <begin position="599"/>
        <end position="608"/>
    </location>
</feature>
<feature type="region of interest" description="Disordered" evidence="14">
    <location>
        <begin position="694"/>
        <end position="1092"/>
    </location>
</feature>
<feature type="compositionally biased region" description="Low complexity" evidence="14">
    <location>
        <begin position="778"/>
        <end position="841"/>
    </location>
</feature>
<dbReference type="GO" id="GO:0003677">
    <property type="term" value="F:DNA binding"/>
    <property type="evidence" value="ECO:0007669"/>
    <property type="project" value="InterPro"/>
</dbReference>
<evidence type="ECO:0000256" key="14">
    <source>
        <dbReference type="SAM" id="MobiDB-lite"/>
    </source>
</evidence>
<evidence type="ECO:0000256" key="8">
    <source>
        <dbReference type="ARBA" id="ARBA00023002"/>
    </source>
</evidence>
<feature type="region of interest" description="Disordered" evidence="14">
    <location>
        <begin position="382"/>
        <end position="477"/>
    </location>
</feature>
<evidence type="ECO:0000313" key="18">
    <source>
        <dbReference type="RefSeq" id="XP_017888434.1"/>
    </source>
</evidence>
<dbReference type="Proteomes" id="UP000694925">
    <property type="component" value="Unplaced"/>
</dbReference>
<dbReference type="GO" id="GO:0005694">
    <property type="term" value="C:chromosome"/>
    <property type="evidence" value="ECO:0007669"/>
    <property type="project" value="UniProtKB-SubCell"/>
</dbReference>
<evidence type="ECO:0000259" key="15">
    <source>
        <dbReference type="PROSITE" id="PS51058"/>
    </source>
</evidence>
<feature type="compositionally biased region" description="Polar residues" evidence="14">
    <location>
        <begin position="290"/>
        <end position="304"/>
    </location>
</feature>
<feature type="region of interest" description="Disordered" evidence="14">
    <location>
        <begin position="2669"/>
        <end position="2714"/>
    </location>
</feature>
<dbReference type="PANTHER" id="PTHR23358:SF6">
    <property type="entry name" value="METHYLCYTOSINE DIOXYGENASE TET"/>
    <property type="match status" value="1"/>
</dbReference>
<dbReference type="GeneID" id="108629950"/>
<feature type="compositionally biased region" description="Basic and acidic residues" evidence="14">
    <location>
        <begin position="1294"/>
        <end position="1313"/>
    </location>
</feature>
<dbReference type="GO" id="GO:0005634">
    <property type="term" value="C:nucleus"/>
    <property type="evidence" value="ECO:0007669"/>
    <property type="project" value="UniProtKB-UniRule"/>
</dbReference>
<comment type="catalytic activity">
    <reaction evidence="10 13">
        <text>a 5-formyl-2'-deoxycytidine in DNA + 2-oxoglutarate + O2 = a 5-carboxyl-2'-deoxycytidine in DNA + succinate + CO2 + H(+)</text>
        <dbReference type="Rhea" id="RHEA:53832"/>
        <dbReference type="Rhea" id="RHEA-COMP:13656"/>
        <dbReference type="Rhea" id="RHEA-COMP:13657"/>
        <dbReference type="ChEBI" id="CHEBI:15378"/>
        <dbReference type="ChEBI" id="CHEBI:15379"/>
        <dbReference type="ChEBI" id="CHEBI:16526"/>
        <dbReference type="ChEBI" id="CHEBI:16810"/>
        <dbReference type="ChEBI" id="CHEBI:30031"/>
        <dbReference type="ChEBI" id="CHEBI:137731"/>
        <dbReference type="ChEBI" id="CHEBI:137732"/>
        <dbReference type="EC" id="1.14.11.80"/>
    </reaction>
</comment>
<feature type="region of interest" description="Disordered" evidence="14">
    <location>
        <begin position="2339"/>
        <end position="2447"/>
    </location>
</feature>
<dbReference type="InterPro" id="IPR040175">
    <property type="entry name" value="TET1/2/3"/>
</dbReference>
<feature type="compositionally biased region" description="Polar residues" evidence="14">
    <location>
        <begin position="1429"/>
        <end position="1451"/>
    </location>
</feature>
<keyword evidence="16" id="KW-1185">Reference proteome</keyword>
<feature type="compositionally biased region" description="Low complexity" evidence="14">
    <location>
        <begin position="867"/>
        <end position="880"/>
    </location>
</feature>
<feature type="region of interest" description="Disordered" evidence="14">
    <location>
        <begin position="637"/>
        <end position="682"/>
    </location>
</feature>
<name>A0AAJ7JAW2_9HYME</name>
<keyword evidence="6 13" id="KW-0862">Zinc</keyword>
<evidence type="ECO:0000256" key="1">
    <source>
        <dbReference type="ARBA" id="ARBA00004286"/>
    </source>
</evidence>
<dbReference type="RefSeq" id="XP_017888436.1">
    <property type="nucleotide sequence ID" value="XM_018032947.2"/>
</dbReference>
<feature type="region of interest" description="Disordered" evidence="14">
    <location>
        <begin position="1294"/>
        <end position="1475"/>
    </location>
</feature>
<keyword evidence="9 13" id="KW-0408">Iron</keyword>
<feature type="domain" description="CXXC-type" evidence="15">
    <location>
        <begin position="328"/>
        <end position="368"/>
    </location>
</feature>
<dbReference type="GO" id="GO:0008270">
    <property type="term" value="F:zinc ion binding"/>
    <property type="evidence" value="ECO:0007669"/>
    <property type="project" value="UniProtKB-UniRule"/>
</dbReference>
<feature type="region of interest" description="Disordered" evidence="14">
    <location>
        <begin position="1517"/>
        <end position="1544"/>
    </location>
</feature>
<gene>
    <name evidence="17 18 19 20 21" type="primary">LOC108629950</name>
</gene>
<comment type="catalytic activity">
    <reaction evidence="11 13">
        <text>a 5-hydroxymethyl-2'-deoxycytidine in DNA + 2-oxoglutarate + O2 = a 5-formyl-2'-deoxycytidine in DNA + succinate + CO2 + H2O</text>
        <dbReference type="Rhea" id="RHEA:53828"/>
        <dbReference type="Rhea" id="RHEA-COMP:13315"/>
        <dbReference type="Rhea" id="RHEA-COMP:13656"/>
        <dbReference type="ChEBI" id="CHEBI:15377"/>
        <dbReference type="ChEBI" id="CHEBI:15379"/>
        <dbReference type="ChEBI" id="CHEBI:16526"/>
        <dbReference type="ChEBI" id="CHEBI:16810"/>
        <dbReference type="ChEBI" id="CHEBI:30031"/>
        <dbReference type="ChEBI" id="CHEBI:136731"/>
        <dbReference type="ChEBI" id="CHEBI:137731"/>
        <dbReference type="EC" id="1.14.11.80"/>
    </reaction>
</comment>
<evidence type="ECO:0000256" key="7">
    <source>
        <dbReference type="ARBA" id="ARBA00022964"/>
    </source>
</evidence>
<dbReference type="Pfam" id="PF12851">
    <property type="entry name" value="Tet_JBP"/>
    <property type="match status" value="1"/>
</dbReference>
<feature type="compositionally biased region" description="Polar residues" evidence="14">
    <location>
        <begin position="1190"/>
        <end position="1199"/>
    </location>
</feature>
<dbReference type="InterPro" id="IPR024779">
    <property type="entry name" value="2OGFeDO_JBP1/TET_oxygenase_dom"/>
</dbReference>
<dbReference type="GO" id="GO:0040029">
    <property type="term" value="P:epigenetic regulation of gene expression"/>
    <property type="evidence" value="ECO:0007669"/>
    <property type="project" value="InterPro"/>
</dbReference>
<organism evidence="16 20">
    <name type="scientific">Ceratina calcarata</name>
    <dbReference type="NCBI Taxonomy" id="156304"/>
    <lineage>
        <taxon>Eukaryota</taxon>
        <taxon>Metazoa</taxon>
        <taxon>Ecdysozoa</taxon>
        <taxon>Arthropoda</taxon>
        <taxon>Hexapoda</taxon>
        <taxon>Insecta</taxon>
        <taxon>Pterygota</taxon>
        <taxon>Neoptera</taxon>
        <taxon>Endopterygota</taxon>
        <taxon>Hymenoptera</taxon>
        <taxon>Apocrita</taxon>
        <taxon>Aculeata</taxon>
        <taxon>Apoidea</taxon>
        <taxon>Anthophila</taxon>
        <taxon>Apidae</taxon>
        <taxon>Ceratina</taxon>
        <taxon>Zadontomerus</taxon>
    </lineage>
</organism>
<feature type="compositionally biased region" description="Polar residues" evidence="14">
    <location>
        <begin position="707"/>
        <end position="716"/>
    </location>
</feature>
<feature type="compositionally biased region" description="Basic and acidic residues" evidence="14">
    <location>
        <begin position="1"/>
        <end position="11"/>
    </location>
</feature>
<feature type="compositionally biased region" description="Polar residues" evidence="14">
    <location>
        <begin position="2122"/>
        <end position="2132"/>
    </location>
</feature>
<proteinExistence type="inferred from homology"/>
<dbReference type="RefSeq" id="XP_017888437.1">
    <property type="nucleotide sequence ID" value="XM_018032948.2"/>
</dbReference>
<dbReference type="GO" id="GO:0070579">
    <property type="term" value="F:DNA 5-methylcytosine dioxygenase activity"/>
    <property type="evidence" value="ECO:0007669"/>
    <property type="project" value="UniProtKB-UniRule"/>
</dbReference>
<reference evidence="17 18" key="1">
    <citation type="submission" date="2025-04" db="UniProtKB">
        <authorList>
            <consortium name="RefSeq"/>
        </authorList>
    </citation>
    <scope>IDENTIFICATION</scope>
    <source>
        <tissue evidence="17 18">Whole body</tissue>
    </source>
</reference>
<feature type="compositionally biased region" description="Low complexity" evidence="14">
    <location>
        <begin position="1139"/>
        <end position="1189"/>
    </location>
</feature>
<dbReference type="RefSeq" id="XP_017888435.1">
    <property type="nucleotide sequence ID" value="XM_018032946.2"/>
</dbReference>
<evidence type="ECO:0000256" key="11">
    <source>
        <dbReference type="ARBA" id="ARBA00049431"/>
    </source>
</evidence>
<feature type="region of interest" description="Disordered" evidence="14">
    <location>
        <begin position="1136"/>
        <end position="1209"/>
    </location>
</feature>
<feature type="compositionally biased region" description="Polar residues" evidence="14">
    <location>
        <begin position="244"/>
        <end position="259"/>
    </location>
</feature>
<dbReference type="RefSeq" id="XP_017888434.1">
    <property type="nucleotide sequence ID" value="XM_018032945.2"/>
</dbReference>
<comment type="catalytic activity">
    <reaction evidence="13">
        <text>a 5-methyl-2'-deoxycytidine in DNA + 2-oxoglutarate + O2 = a 5-hydroxymethyl-2'-deoxycytidine in DNA + succinate + CO2</text>
        <dbReference type="Rhea" id="RHEA:52636"/>
        <dbReference type="Rhea" id="RHEA-COMP:11370"/>
        <dbReference type="Rhea" id="RHEA-COMP:13315"/>
        <dbReference type="ChEBI" id="CHEBI:15379"/>
        <dbReference type="ChEBI" id="CHEBI:16526"/>
        <dbReference type="ChEBI" id="CHEBI:16810"/>
        <dbReference type="ChEBI" id="CHEBI:30031"/>
        <dbReference type="ChEBI" id="CHEBI:85454"/>
        <dbReference type="ChEBI" id="CHEBI:136731"/>
        <dbReference type="EC" id="1.14.11.80"/>
    </reaction>
</comment>
<comment type="similarity">
    <text evidence="2 13">Belongs to the TET family.</text>
</comment>
<feature type="compositionally biased region" description="Polar residues" evidence="14">
    <location>
        <begin position="2088"/>
        <end position="2101"/>
    </location>
</feature>
<feature type="region of interest" description="Disordered" evidence="14">
    <location>
        <begin position="2005"/>
        <end position="2132"/>
    </location>
</feature>
<feature type="region of interest" description="Disordered" evidence="14">
    <location>
        <begin position="1"/>
        <end position="38"/>
    </location>
</feature>
<dbReference type="InterPro" id="IPR046942">
    <property type="entry name" value="TET_oxygenase"/>
</dbReference>
<evidence type="ECO:0000256" key="12">
    <source>
        <dbReference type="PROSITE-ProRule" id="PRU00509"/>
    </source>
</evidence>
<dbReference type="RefSeq" id="XP_017888433.1">
    <property type="nucleotide sequence ID" value="XM_018032944.2"/>
</dbReference>
<comment type="cofactor">
    <cofactor evidence="13">
        <name>Fe(2+)</name>
        <dbReference type="ChEBI" id="CHEBI:29033"/>
    </cofactor>
    <text evidence="13">Binds 1 Fe(2+) ion per subunit.</text>
</comment>
<feature type="compositionally biased region" description="Low complexity" evidence="14">
    <location>
        <begin position="428"/>
        <end position="446"/>
    </location>
</feature>
<feature type="compositionally biased region" description="Polar residues" evidence="14">
    <location>
        <begin position="2288"/>
        <end position="2302"/>
    </location>
</feature>
<feature type="region of interest" description="Disordered" evidence="14">
    <location>
        <begin position="2156"/>
        <end position="2177"/>
    </location>
</feature>
<keyword evidence="7 13" id="KW-0223">Dioxygenase</keyword>
<feature type="compositionally biased region" description="Polar residues" evidence="14">
    <location>
        <begin position="1046"/>
        <end position="1092"/>
    </location>
</feature>
<feature type="compositionally biased region" description="Low complexity" evidence="14">
    <location>
        <begin position="725"/>
        <end position="758"/>
    </location>
</feature>
<evidence type="ECO:0000256" key="2">
    <source>
        <dbReference type="ARBA" id="ARBA00007502"/>
    </source>
</evidence>
<feature type="compositionally biased region" description="Polar residues" evidence="14">
    <location>
        <begin position="994"/>
        <end position="1009"/>
    </location>
</feature>
<evidence type="ECO:0000313" key="16">
    <source>
        <dbReference type="Proteomes" id="UP000694925"/>
    </source>
</evidence>
<comment type="subcellular location">
    <subcellularLocation>
        <location evidence="1">Chromosome</location>
    </subcellularLocation>
</comment>
<feature type="compositionally biased region" description="Basic and acidic residues" evidence="14">
    <location>
        <begin position="1338"/>
        <end position="1359"/>
    </location>
</feature>
<dbReference type="GO" id="GO:0141166">
    <property type="term" value="P:chromosomal 5-methylcytosine DNA demethylation pathway"/>
    <property type="evidence" value="ECO:0007669"/>
    <property type="project" value="UniProtKB-UniRule"/>
</dbReference>
<feature type="compositionally biased region" description="Basic and acidic residues" evidence="14">
    <location>
        <begin position="1200"/>
        <end position="1209"/>
    </location>
</feature>
<feature type="compositionally biased region" description="Polar residues" evidence="14">
    <location>
        <begin position="1374"/>
        <end position="1397"/>
    </location>
</feature>
<feature type="compositionally biased region" description="Basic and acidic residues" evidence="14">
    <location>
        <begin position="1905"/>
        <end position="1919"/>
    </location>
</feature>
<feature type="compositionally biased region" description="Low complexity" evidence="14">
    <location>
        <begin position="648"/>
        <end position="678"/>
    </location>
</feature>
<feature type="compositionally biased region" description="Low complexity" evidence="14">
    <location>
        <begin position="964"/>
        <end position="986"/>
    </location>
</feature>
<comment type="function">
    <text evidence="13">Dioxygenase that catalyzes the conversion of the modified genomic base 5-methylcytosine (5mC) into 5-hydroxymethylcytosine (5hmC) and plays a key role in epigenetic chromatin reprogramming during embryonic development.</text>
</comment>
<feature type="compositionally biased region" description="Polar residues" evidence="14">
    <location>
        <begin position="2374"/>
        <end position="2394"/>
    </location>
</feature>
<feature type="compositionally biased region" description="Low complexity" evidence="14">
    <location>
        <begin position="900"/>
        <end position="910"/>
    </location>
</feature>
<keyword evidence="8 13" id="KW-0560">Oxidoreductase</keyword>
<feature type="compositionally biased region" description="Low complexity" evidence="14">
    <location>
        <begin position="1010"/>
        <end position="1036"/>
    </location>
</feature>
<dbReference type="CTD" id="38347"/>
<feature type="compositionally biased region" description="Polar residues" evidence="14">
    <location>
        <begin position="1528"/>
        <end position="1543"/>
    </location>
</feature>
<feature type="region of interest" description="Disordered" evidence="14">
    <location>
        <begin position="1889"/>
        <end position="1936"/>
    </location>
</feature>
<accession>A0AAJ7JAW2</accession>
<dbReference type="PANTHER" id="PTHR23358">
    <property type="entry name" value="METHYLCYTOSINE DIOXYGENASE TET"/>
    <property type="match status" value="1"/>
</dbReference>
<feature type="compositionally biased region" description="Polar residues" evidence="14">
    <location>
        <begin position="922"/>
        <end position="963"/>
    </location>
</feature>
<evidence type="ECO:0000256" key="10">
    <source>
        <dbReference type="ARBA" id="ARBA00047840"/>
    </source>
</evidence>
<feature type="region of interest" description="Disordered" evidence="14">
    <location>
        <begin position="2243"/>
        <end position="2304"/>
    </location>
</feature>
<feature type="compositionally biased region" description="Basic and acidic residues" evidence="14">
    <location>
        <begin position="1517"/>
        <end position="1526"/>
    </location>
</feature>
<dbReference type="Pfam" id="PF02008">
    <property type="entry name" value="zf-CXXC"/>
    <property type="match status" value="1"/>
</dbReference>
<evidence type="ECO:0000313" key="20">
    <source>
        <dbReference type="RefSeq" id="XP_017888436.1"/>
    </source>
</evidence>
<keyword evidence="4 13" id="KW-0479">Metal-binding</keyword>
<feature type="compositionally biased region" description="Polar residues" evidence="14">
    <location>
        <begin position="1408"/>
        <end position="1421"/>
    </location>
</feature>
<evidence type="ECO:0000256" key="13">
    <source>
        <dbReference type="RuleBase" id="RU367064"/>
    </source>
</evidence>
<evidence type="ECO:0000256" key="9">
    <source>
        <dbReference type="ARBA" id="ARBA00023004"/>
    </source>
</evidence>
<keyword evidence="3" id="KW-0158">Chromosome</keyword>
<dbReference type="CDD" id="cd18892">
    <property type="entry name" value="TET"/>
    <property type="match status" value="1"/>
</dbReference>
<feature type="compositionally biased region" description="Low complexity" evidence="14">
    <location>
        <begin position="2257"/>
        <end position="2270"/>
    </location>
</feature>
<evidence type="ECO:0000313" key="17">
    <source>
        <dbReference type="RefSeq" id="XP_017888433.1"/>
    </source>
</evidence>
<dbReference type="EC" id="1.14.11.80" evidence="13"/>
<feature type="region of interest" description="Disordered" evidence="14">
    <location>
        <begin position="242"/>
        <end position="329"/>
    </location>
</feature>
<dbReference type="SMART" id="SM01333">
    <property type="entry name" value="Tet_JBP"/>
    <property type="match status" value="1"/>
</dbReference>
<dbReference type="KEGG" id="ccal:108629950"/>
<feature type="compositionally biased region" description="Basic and acidic residues" evidence="14">
    <location>
        <begin position="2007"/>
        <end position="2036"/>
    </location>
</feature>
<sequence length="2751" mass="305849">MSAEVTKEVVATERVAGSPPAAVATSPGSVGPGDPARHLPPFSSFAGDNAMDSSTTLTTLHAQDVGLGLTSSWDYYEGLTGRLIDSRGEVVLASQYRPWESKNAIGGGGPTATPTAEGLPSFASQFTAPSEAEPQLTALTPLSPASISHSPPVTSAVGLPSFHTLGTPLPAPHPHRGSVGYPLVPAPVQAREVPALQQQLLDERHIQLLGSSPVQAFPPPPPGHPHHTVLTVVKPDYPQLHHANFQNPMSTVLDSSPTSRPIGIDGRKKERRKIRAGSMESEDSAGAGNVESSGQVAAVSSTANRGPHHMGGGMADVDGDGGLSDKPAKKKRKRCGECIGCQRKDNCGDCAPCRNDKSHQICKMRRCEKLTEKKHLYHLQTGEGAFRERGRGRGKGATRSYRKIARQVSTPDSAPAGLGSPQAGIGGLQQHQQQPQQQTQQTLHQPDPMQQSKDNLNPAANQQTGALRNGNPPPPVVSMSPGVMPFYGDAGAGFRPAAGFGNAVWHQGVTPVGAVAVETSAAAWPPQQFIQQIPAPNQLEELRYHTQYTAAAPYHPQPVAYQQQTFITTDQSAFQRAGATGQYTITGQPSPLPPVAPQTVPSTAQRPLNGQFMDPAATATQSVGYERQDYVNGYQQQDVTMAPPPSTTPTSRSSSVHMDNQQQQQASQQPPSQQQPQPTDTQVKGFATIAASNVSGNEMPGYPLQPGPQSLHNSNGYPGYMEMGQQQVQNHQWQSQQQQQQVAQQQSHQQQHMQRQQHTVPDGSQRQLWSDTSTATKMNNVSNNMNWSNGTMQQQQQQQQQLQQQQQQKSASQQQQASMQSNSMKAQEQQQQNMQMQGQQELPRPASHMSWENGSVKENPHTPQSWTDNTDVTNQQQQTQGNWSRQSPKLRDAQNPRLTPSSQQQQPQHQGWLQHSPKLSDHQQNQSHQNARMTPSGQHSWQQSSPEMQQNSSQSNPRLTPSGQQMQQPGTPSLQQQQQQQWSQQTKLEKNPRLTPSNQMSWPDTPTSQPNWSPSSMKSDSSQQPQQQWPDSQPSPRRTPGHQPAAWQSQPSTQENKMDNQMSWSPSSVTENQPTWGQHATKQDMQNSGERVLWQQQATDTGKPNGYSDNQDAQESNVFAQSNRVNLNSRLKSMILNKQQQQQQQHQQQQQLQHQQLQQQQQQQSQHQMSHQEQQQQHHNMHHSMQSQHVNSNSGSNGDYHTEDRMRDDNTDKLQEKQTEQYLNQSSMISMGQSNESLTGNFLLHSHHPRVDSLPDGGGLWEWSGGGNGTLNNSSELPESGITVIESFMKFSSEEKTVLEEPEKQEPLQHHQQSEQQQQQEDQHLWKEGTSSQDNQSIDDKSFQKDLCIDKQQTNDRIFDQCGNNSEIEKNETENSAPFTETTTQPSLTKNDNANYPESTEKTTSTEPMNDSNCDSSNIKQETVGDYGCSSSDCVPSPAASSKSGSCVTQEIKTEPDQRSQEENTEYKFRGDGGPAKVSAGVGSWCCRRGGTEQPTPEHLREGCCQGLQTRDEMLADSAEKSDVKTEGPQSPRSGSGVGSTTKLQDHLEKLKNNVRSEVPDCDCFPADKCPPEPGSYYTHLGAAASLPDLRNDLERRTGLKGNAIRLEKVVYTGKEGKTTQGCPMAKWVIRRSGLEEKILTVVKHRQGHKCPTAWIVVCMVAWEGVPTHEADKIYSLLTHKLNRFGLPTTRRCGTNEPRTCACQGLDPDTCGASFSFGCSWSMYYNGCKYARSKTVRKFRLSVRSEEQEVEERMHVLATLLSPLYLSLAPEAFNNQTQFEREASECRLGFKPGRPFSGVTACIDFCAHAHRDLHNMNNGCTVVVTMTKHRSLSKPDDEQLHVLPLYVMDSTDEYGSKEAQDEKIRSGAIEVLSKYPCEVRVRSVPLQPCRRHGKKRKEEEPDTVSSKKECKNANEKIADPSRALGHQDPNRPQMRDPQVSLEMASMFEGMDAQLQSSQVSSTVLDSPVSMYQGWGYQNEQQWGRNGWLDQRKNNWLNPWREYSFGGLDRDAKVDPDSTSLDDSRPRSNVSQDEHRPGSRNLPNSTMDSPRNYAHSPRTHPNSPRSSHSGTSGDANYSMSPRGYPPTPQDQRMTSPRSSNFQDAGFGQQIPTSKSYPNMYDARQSNASPKTSCANLPTNRMNHHQVHNINNLRNVGQNCDHSKLPYSKPAQDSSQQKYPTTQNYLEAQKSQIEQPFMNRMQGHPLYPAQASRNLPYQGQHESNAHVFSGSSSCIDNNGHKTYGASNSDLLLRSPSHLPTSNPSNNPQNSGSIDQNRYRMHKGPEHRSPGINQMSPAPSDQVGNWNMLGSWYQDQNQQAYNDQINSERNLQQSMEHQKTYNWNDRVPHPDQSKSGCWETPSDPSPFRVPKGRPPSRTASSQNPNADNTYQNSSNRTFLKPQDPTRSGAYADSPSTSAAQASGTAHQVNQRRPEWQEDKSKTGYRESNVTPNANSNCFPWTEEMKQVQDFHPVPGLGHPHTSFPQYGLYPTYPVFEKPYSNSWEGYNYHQSYPHPQTPEYPPQFYQQPKREACFPSSQYPYQGVPPFQSLNPGWPRWDTPRWDIYGPPPYFPVLPEPPPKAEPLGEVTDYSDNEDCFKDSQMGGVAIALSHGSVLFECAKHEMHATTALKKPNRLNPTRISLVFYQHRNLNRPRHGWDEWEEKMRLRKLGAVTTASTTTSSTTTSQPLSGPSTPTSPASAMANEKPAPLPHIPNVPNSQFMMRSPTYTTMTWTTLFPMHPCMITGPYQEGGAIG</sequence>
<evidence type="ECO:0000313" key="19">
    <source>
        <dbReference type="RefSeq" id="XP_017888435.1"/>
    </source>
</evidence>
<dbReference type="InterPro" id="IPR002857">
    <property type="entry name" value="Znf_CXXC"/>
</dbReference>
<feature type="compositionally biased region" description="Polar residues" evidence="14">
    <location>
        <begin position="762"/>
        <end position="777"/>
    </location>
</feature>
<feature type="compositionally biased region" description="Polar residues" evidence="14">
    <location>
        <begin position="2410"/>
        <end position="2427"/>
    </location>
</feature>
<feature type="compositionally biased region" description="Basic residues" evidence="14">
    <location>
        <begin position="392"/>
        <end position="405"/>
    </location>
</feature>
<evidence type="ECO:0000256" key="4">
    <source>
        <dbReference type="ARBA" id="ARBA00022723"/>
    </source>
</evidence>
<dbReference type="PROSITE" id="PS51058">
    <property type="entry name" value="ZF_CXXC"/>
    <property type="match status" value="1"/>
</dbReference>
<feature type="compositionally biased region" description="Low complexity" evidence="14">
    <location>
        <begin position="2669"/>
        <end position="2697"/>
    </location>
</feature>
<evidence type="ECO:0000256" key="5">
    <source>
        <dbReference type="ARBA" id="ARBA00022771"/>
    </source>
</evidence>
<feature type="compositionally biased region" description="Polar residues" evidence="14">
    <location>
        <begin position="448"/>
        <end position="466"/>
    </location>
</feature>
<feature type="compositionally biased region" description="Basic and acidic residues" evidence="14">
    <location>
        <begin position="2428"/>
        <end position="2441"/>
    </location>
</feature>